<dbReference type="Pfam" id="PF22613">
    <property type="entry name" value="Transketolase_C_1"/>
    <property type="match status" value="1"/>
</dbReference>
<dbReference type="InterPro" id="IPR033247">
    <property type="entry name" value="Transketolase_fam"/>
</dbReference>
<accession>A0ABV3ISI1</accession>
<keyword evidence="2" id="KW-0460">Magnesium</keyword>
<comment type="caution">
    <text evidence="4">The sequence shown here is derived from an EMBL/GenBank/DDBJ whole genome shotgun (WGS) entry which is preliminary data.</text>
</comment>
<protein>
    <submittedName>
        <fullName evidence="4">Transketolase C-terminal domain-containing protein</fullName>
    </submittedName>
</protein>
<keyword evidence="5" id="KW-1185">Reference proteome</keyword>
<proteinExistence type="predicted"/>
<dbReference type="InterPro" id="IPR055152">
    <property type="entry name" value="Transketolase-like_C_2"/>
</dbReference>
<sequence length="176" mass="17296">MNVVGTCPTPAVPAALAAAAGDGAARGGYVLAEALDADPGAAAPDVVLVAAGGEVPAALDARRILQREGIATRVVSMPCAAWFRQQSRAYRDAVLPPGAPATVSVGAGAAVGRYQLLGEAGGSVDTGGTVENTVLASCGHGLFDHDGLTAERVAATARATLARAAGAARAGERGRL</sequence>
<gene>
    <name evidence="4" type="ORF">AB0L03_10110</name>
</gene>
<dbReference type="Proteomes" id="UP001552479">
    <property type="component" value="Unassembled WGS sequence"/>
</dbReference>
<evidence type="ECO:0000256" key="2">
    <source>
        <dbReference type="ARBA" id="ARBA00022842"/>
    </source>
</evidence>
<feature type="domain" description="Transketolase-like C-terminal" evidence="3">
    <location>
        <begin position="27"/>
        <end position="124"/>
    </location>
</feature>
<dbReference type="InterPro" id="IPR009014">
    <property type="entry name" value="Transketo_C/PFOR_II"/>
</dbReference>
<evidence type="ECO:0000313" key="5">
    <source>
        <dbReference type="Proteomes" id="UP001552479"/>
    </source>
</evidence>
<dbReference type="PANTHER" id="PTHR43522">
    <property type="entry name" value="TRANSKETOLASE"/>
    <property type="match status" value="1"/>
</dbReference>
<dbReference type="EMBL" id="JBFASG010000007">
    <property type="protein sequence ID" value="MEV4923192.1"/>
    <property type="molecule type" value="Genomic_DNA"/>
</dbReference>
<evidence type="ECO:0000259" key="3">
    <source>
        <dbReference type="Pfam" id="PF22613"/>
    </source>
</evidence>
<keyword evidence="1" id="KW-0479">Metal-binding</keyword>
<evidence type="ECO:0000256" key="1">
    <source>
        <dbReference type="ARBA" id="ARBA00022723"/>
    </source>
</evidence>
<name>A0ABV3ISI1_9ACTN</name>
<dbReference type="PANTHER" id="PTHR43522:SF2">
    <property type="entry name" value="TRANSKETOLASE 1-RELATED"/>
    <property type="match status" value="1"/>
</dbReference>
<reference evidence="4 5" key="1">
    <citation type="submission" date="2024-06" db="EMBL/GenBank/DDBJ databases">
        <title>The Natural Products Discovery Center: Release of the First 8490 Sequenced Strains for Exploring Actinobacteria Biosynthetic Diversity.</title>
        <authorList>
            <person name="Kalkreuter E."/>
            <person name="Kautsar S.A."/>
            <person name="Yang D."/>
            <person name="Bader C.D."/>
            <person name="Teijaro C.N."/>
            <person name="Fluegel L."/>
            <person name="Davis C.M."/>
            <person name="Simpson J.R."/>
            <person name="Lauterbach L."/>
            <person name="Steele A.D."/>
            <person name="Gui C."/>
            <person name="Meng S."/>
            <person name="Li G."/>
            <person name="Viehrig K."/>
            <person name="Ye F."/>
            <person name="Su P."/>
            <person name="Kiefer A.F."/>
            <person name="Nichols A."/>
            <person name="Cepeda A.J."/>
            <person name="Yan W."/>
            <person name="Fan B."/>
            <person name="Jiang Y."/>
            <person name="Adhikari A."/>
            <person name="Zheng C.-J."/>
            <person name="Schuster L."/>
            <person name="Cowan T.M."/>
            <person name="Smanski M.J."/>
            <person name="Chevrette M.G."/>
            <person name="De Carvalho L.P.S."/>
            <person name="Shen B."/>
        </authorList>
    </citation>
    <scope>NUCLEOTIDE SEQUENCE [LARGE SCALE GENOMIC DNA]</scope>
    <source>
        <strain evidence="4 5">NPDC053791</strain>
    </source>
</reference>
<organism evidence="4 5">
    <name type="scientific">Streptomyces roseoverticillatus</name>
    <dbReference type="NCBI Taxonomy" id="66429"/>
    <lineage>
        <taxon>Bacteria</taxon>
        <taxon>Bacillati</taxon>
        <taxon>Actinomycetota</taxon>
        <taxon>Actinomycetes</taxon>
        <taxon>Kitasatosporales</taxon>
        <taxon>Streptomycetaceae</taxon>
        <taxon>Streptomyces</taxon>
    </lineage>
</organism>
<dbReference type="RefSeq" id="WP_366087548.1">
    <property type="nucleotide sequence ID" value="NZ_JBFASG010000007.1"/>
</dbReference>
<dbReference type="Gene3D" id="3.40.50.920">
    <property type="match status" value="1"/>
</dbReference>
<evidence type="ECO:0000313" key="4">
    <source>
        <dbReference type="EMBL" id="MEV4923192.1"/>
    </source>
</evidence>
<dbReference type="SUPFAM" id="SSF52922">
    <property type="entry name" value="TK C-terminal domain-like"/>
    <property type="match status" value="1"/>
</dbReference>